<evidence type="ECO:0000256" key="1">
    <source>
        <dbReference type="SAM" id="MobiDB-lite"/>
    </source>
</evidence>
<accession>A0A8J6HCL9</accession>
<dbReference type="PANTHER" id="PTHR19446">
    <property type="entry name" value="REVERSE TRANSCRIPTASES"/>
    <property type="match status" value="1"/>
</dbReference>
<feature type="compositionally biased region" description="Pro residues" evidence="1">
    <location>
        <begin position="849"/>
        <end position="862"/>
    </location>
</feature>
<dbReference type="InterPro" id="IPR000477">
    <property type="entry name" value="RT_dom"/>
</dbReference>
<feature type="region of interest" description="Disordered" evidence="1">
    <location>
        <begin position="1353"/>
        <end position="1407"/>
    </location>
</feature>
<feature type="compositionally biased region" description="Basic residues" evidence="1">
    <location>
        <begin position="873"/>
        <end position="882"/>
    </location>
</feature>
<dbReference type="PROSITE" id="PS50878">
    <property type="entry name" value="RT_POL"/>
    <property type="match status" value="1"/>
</dbReference>
<protein>
    <recommendedName>
        <fullName evidence="2">Reverse transcriptase domain-containing protein</fullName>
    </recommendedName>
</protein>
<feature type="region of interest" description="Disordered" evidence="1">
    <location>
        <begin position="1828"/>
        <end position="1862"/>
    </location>
</feature>
<dbReference type="InterPro" id="IPR036397">
    <property type="entry name" value="RNaseH_sf"/>
</dbReference>
<dbReference type="Pfam" id="PF03184">
    <property type="entry name" value="DDE_1"/>
    <property type="match status" value="1"/>
</dbReference>
<dbReference type="CDD" id="cd01650">
    <property type="entry name" value="RT_nLTR_like"/>
    <property type="match status" value="1"/>
</dbReference>
<name>A0A8J6HCL9_TENMO</name>
<feature type="region of interest" description="Disordered" evidence="1">
    <location>
        <begin position="760"/>
        <end position="803"/>
    </location>
</feature>
<comment type="caution">
    <text evidence="3">The sequence shown here is derived from an EMBL/GenBank/DDBJ whole genome shotgun (WGS) entry which is preliminary data.</text>
</comment>
<gene>
    <name evidence="3" type="ORF">GEV33_010840</name>
</gene>
<evidence type="ECO:0000313" key="4">
    <source>
        <dbReference type="Proteomes" id="UP000719412"/>
    </source>
</evidence>
<dbReference type="InterPro" id="IPR004875">
    <property type="entry name" value="DDE_SF_endonuclease_dom"/>
</dbReference>
<feature type="region of interest" description="Disordered" evidence="1">
    <location>
        <begin position="1094"/>
        <end position="1163"/>
    </location>
</feature>
<feature type="compositionally biased region" description="Basic and acidic residues" evidence="1">
    <location>
        <begin position="1387"/>
        <end position="1396"/>
    </location>
</feature>
<feature type="region of interest" description="Disordered" evidence="1">
    <location>
        <begin position="1442"/>
        <end position="1464"/>
    </location>
</feature>
<feature type="domain" description="Reverse transcriptase" evidence="2">
    <location>
        <begin position="141"/>
        <end position="389"/>
    </location>
</feature>
<feature type="region of interest" description="Disordered" evidence="1">
    <location>
        <begin position="1941"/>
        <end position="1963"/>
    </location>
</feature>
<feature type="region of interest" description="Disordered" evidence="1">
    <location>
        <begin position="915"/>
        <end position="969"/>
    </location>
</feature>
<feature type="region of interest" description="Disordered" evidence="1">
    <location>
        <begin position="111"/>
        <end position="130"/>
    </location>
</feature>
<dbReference type="EMBL" id="JABDTM020026424">
    <property type="protein sequence ID" value="KAH0811951.1"/>
    <property type="molecule type" value="Genomic_DNA"/>
</dbReference>
<feature type="region of interest" description="Disordered" evidence="1">
    <location>
        <begin position="1279"/>
        <end position="1306"/>
    </location>
</feature>
<dbReference type="Gene3D" id="3.30.420.10">
    <property type="entry name" value="Ribonuclease H-like superfamily/Ribonuclease H"/>
    <property type="match status" value="1"/>
</dbReference>
<dbReference type="GO" id="GO:0003676">
    <property type="term" value="F:nucleic acid binding"/>
    <property type="evidence" value="ECO:0007669"/>
    <property type="project" value="InterPro"/>
</dbReference>
<evidence type="ECO:0000313" key="3">
    <source>
        <dbReference type="EMBL" id="KAH0811951.1"/>
    </source>
</evidence>
<feature type="compositionally biased region" description="Basic and acidic residues" evidence="1">
    <location>
        <begin position="786"/>
        <end position="796"/>
    </location>
</feature>
<dbReference type="CDD" id="cd00303">
    <property type="entry name" value="retropepsin_like"/>
    <property type="match status" value="2"/>
</dbReference>
<organism evidence="3 4">
    <name type="scientific">Tenebrio molitor</name>
    <name type="common">Yellow mealworm beetle</name>
    <dbReference type="NCBI Taxonomy" id="7067"/>
    <lineage>
        <taxon>Eukaryota</taxon>
        <taxon>Metazoa</taxon>
        <taxon>Ecdysozoa</taxon>
        <taxon>Arthropoda</taxon>
        <taxon>Hexapoda</taxon>
        <taxon>Insecta</taxon>
        <taxon>Pterygota</taxon>
        <taxon>Neoptera</taxon>
        <taxon>Endopterygota</taxon>
        <taxon>Coleoptera</taxon>
        <taxon>Polyphaga</taxon>
        <taxon>Cucujiformia</taxon>
        <taxon>Tenebrionidae</taxon>
        <taxon>Tenebrio</taxon>
    </lineage>
</organism>
<reference evidence="3" key="1">
    <citation type="journal article" date="2020" name="J Insects Food Feed">
        <title>The yellow mealworm (Tenebrio molitor) genome: a resource for the emerging insects as food and feed industry.</title>
        <authorList>
            <person name="Eriksson T."/>
            <person name="Andere A."/>
            <person name="Kelstrup H."/>
            <person name="Emery V."/>
            <person name="Picard C."/>
        </authorList>
    </citation>
    <scope>NUCLEOTIDE SEQUENCE</scope>
    <source>
        <strain evidence="3">Stoneville</strain>
        <tissue evidence="3">Whole head</tissue>
    </source>
</reference>
<dbReference type="Pfam" id="PF00078">
    <property type="entry name" value="RVT_1"/>
    <property type="match status" value="1"/>
</dbReference>
<feature type="compositionally biased region" description="Low complexity" evidence="1">
    <location>
        <begin position="1442"/>
        <end position="1458"/>
    </location>
</feature>
<sequence length="1963" mass="218725">MNTEEHMQQAEGKLKFVLNSAATEHLINDLKRSVRLGNIEILTKLGHVGTLRKVLAQEVPVNLLSVRRMQEGGISVIFNHNGEVIAKIDQKTGVSELGPVPEIILAQIYRPPSIPNPGTDKENSSTSRRTCLSRQPSQHALERLAHFPPAWKHATTTVMIPKPGKVPTNPLSYRPISLLKIARKVFEKILSTRLKNFLEINNLLPPEQFGFRSERSTINPILEFHTDTTRHANLKGHTLAVFLDIERAFDRVWHDGLVQKLIKIPINPNFIQLIDSFLTNRTCSVKIQNIKDFPVTDAPRTKTRLFADDTAVWTSQRNPAIAARILQGHLNDITTWTNIWRIKPNPLKSQSILMSYSGARSRHQAPHLLLLNNQAIPKLQHIRYLGVTFSKNCTLNQDVKETLKKSHNRANLLYRIRGRIRGCHPKTLYHTYKSFIRPVIEYRAPIYATLYPALLRQISACERRMLRRIFRLPDRFPSDNLHQETNTIPIQSRLKELQSRYMTRTLNSNNALAIQTLSTSFKYPSRDSRLLNRIPKIPKRKLKHPPTALLSPAYTDLPDELRLNEKSVKFLCSGRSADCLAAIICGIPVDALINIGAELSLVGSAVVRKLHLQPRSCSVPARTINSEVKITEDVVEFPELAVETDFYIIPEMTDPPLLIGTDILNKELISFHRKYNEPQTIKTNNLERYLPEDPPESLKDLISEFQSLFTTGTACSTVTTSELKIRLTTDVPIRYRPYRLSYAKKYRGADCLNRVHRIRPGTRVSSGRQYPDSALSRAPPPQQPRVDSRAQPHRVNESNVHSRQSIIRIPIPLPTPAPIPNPLLIRTPNQPSVPRTSAVCTRQTARPSHPFPDPTPVRPKPAFPSSLSQAQTLHRRHTRPARPHPPGTPGYGHHPQRISPDLVLQATFVNKADPRTYRNSAKLPRPCGVPPQPKKGTGTRGLPRPTERRQTPWTVPSPPNDRPFTEESDHRPHVTVQIIGELHAALVDTGAAGSFIGDHLRDKCYRHLRPANPTIQSARMANDQVHAITEAYWISLKVGTTTIRGKFHYLPHLPSDIVLGIDILRRYPFTIDLGRGSVSLRAPATVKAMQLTPAHPALQVSDNSPPTLSIGKGQRRQQPLPEGAPGVSGTPRKQPVPKPAGGATPKTSNDAVHHRKDTSRPDRVKLARALAKNSNLLGDRALHQDHTLPSGAEGSAAKRNPEPSGPHTAPKVLASVAPNPQPSSGPKTLRAQASDLRSYRAPEAPADLVNICRMPSQRAPPAPTGITSVRQQLRRWLNGAFSPGAPGHPGGNDDPATSLPPDDADDLSIRRDAVDLSIRQDADDLSIRQDADDLSIRRDADDLSIRRRADNPFVRSGADDLPVRSGVDTSTRYGPDTGPGVGARLDGAGRGDDKQRPRPAPANAPTSVPRVAVLELRRPRALPRRVPATTADGAVATTVTDTKSATAAHRRAGGTARTPKTPRRKNFPEKAIFRNHCRQLEDDYITRAIMLDEALEECRPQQLPIEEITKLANGIKTLEKWGFGLSRKEVLELVGKYVSANNLQTCFKDGVPGEDWFLGFKRRYTLSLKIPQNVEYARKKAMDPFQIYGYLELLKNTLRNLDLLEKPEKVVGQVGKPSSRTISTPGKENTTVLAMCNAAGGKAPLLIVFKVLNIYDKWMASDDSAFAGITYAASKKGWMETEIFNNYFMNTILSSIGTERPVLIIDDGHSTHIDQSIIETAIKENITILKLPPHSSHLLQPLDLSVFKSFKGTWDDKLIKWQRQNLGRKLPKKLFSEFVCQTWKSVHPEVISNGFKKAGIYSFSADVIPETAFSRSSLERWNEHIRKQKNTPDQVVSPRNNDLSHDQQGGSFATLDDEDNQNTNSEEILSLIPTTNSSKSPDNLHSIRIFTSNQKSTVTLNNSQIAGCSTAAHKSVSLPGLLSDQSRPSVSFEDLLLKTVTQKPEPQKEKKKRVATGSEKPQN</sequence>
<evidence type="ECO:0000259" key="2">
    <source>
        <dbReference type="PROSITE" id="PS50878"/>
    </source>
</evidence>
<dbReference type="InterPro" id="IPR021109">
    <property type="entry name" value="Peptidase_aspartic_dom_sf"/>
</dbReference>
<dbReference type="Proteomes" id="UP000719412">
    <property type="component" value="Unassembled WGS sequence"/>
</dbReference>
<dbReference type="SUPFAM" id="SSF50630">
    <property type="entry name" value="Acid proteases"/>
    <property type="match status" value="1"/>
</dbReference>
<dbReference type="Pfam" id="PF13975">
    <property type="entry name" value="gag-asp_proteas"/>
    <property type="match status" value="1"/>
</dbReference>
<feature type="region of interest" description="Disordered" evidence="1">
    <location>
        <begin position="1175"/>
        <end position="1232"/>
    </location>
</feature>
<feature type="region of interest" description="Disordered" evidence="1">
    <location>
        <begin position="843"/>
        <end position="897"/>
    </location>
</feature>
<dbReference type="Gene3D" id="2.40.70.10">
    <property type="entry name" value="Acid Proteases"/>
    <property type="match status" value="2"/>
</dbReference>
<proteinExistence type="predicted"/>
<keyword evidence="4" id="KW-1185">Reference proteome</keyword>
<feature type="compositionally biased region" description="Polar residues" evidence="1">
    <location>
        <begin position="1831"/>
        <end position="1851"/>
    </location>
</feature>
<reference evidence="3" key="2">
    <citation type="submission" date="2021-08" db="EMBL/GenBank/DDBJ databases">
        <authorList>
            <person name="Eriksson T."/>
        </authorList>
    </citation>
    <scope>NUCLEOTIDE SEQUENCE</scope>
    <source>
        <strain evidence="3">Stoneville</strain>
        <tissue evidence="3">Whole head</tissue>
    </source>
</reference>